<keyword evidence="1" id="KW-1185">Reference proteome</keyword>
<evidence type="ECO:0000313" key="2">
    <source>
        <dbReference type="WBParaSite" id="nRc.2.0.1.t35071-RA"/>
    </source>
</evidence>
<reference evidence="2" key="1">
    <citation type="submission" date="2022-11" db="UniProtKB">
        <authorList>
            <consortium name="WormBaseParasite"/>
        </authorList>
    </citation>
    <scope>IDENTIFICATION</scope>
</reference>
<dbReference type="WBParaSite" id="nRc.2.0.1.t35071-RA">
    <property type="protein sequence ID" value="nRc.2.0.1.t35071-RA"/>
    <property type="gene ID" value="nRc.2.0.1.g35071"/>
</dbReference>
<dbReference type="Proteomes" id="UP000887565">
    <property type="component" value="Unplaced"/>
</dbReference>
<sequence>MSALSSCLFPSKFSLIRRCRLSVCEEESLLLPANVDRTDSKLRDDFMDCSFGCPINDEDGGSSTRPMPLAMFLIYNANKIVILHQFKVEKTAPLLAVRDVSVVVAVSVGDVVVFDDDVVVDDVVEVSSSSSSL</sequence>
<protein>
    <submittedName>
        <fullName evidence="2">Uncharacterized protein</fullName>
    </submittedName>
</protein>
<name>A0A915K8Q1_ROMCU</name>
<dbReference type="AlphaFoldDB" id="A0A915K8Q1"/>
<accession>A0A915K8Q1</accession>
<organism evidence="1 2">
    <name type="scientific">Romanomermis culicivorax</name>
    <name type="common">Nematode worm</name>
    <dbReference type="NCBI Taxonomy" id="13658"/>
    <lineage>
        <taxon>Eukaryota</taxon>
        <taxon>Metazoa</taxon>
        <taxon>Ecdysozoa</taxon>
        <taxon>Nematoda</taxon>
        <taxon>Enoplea</taxon>
        <taxon>Dorylaimia</taxon>
        <taxon>Mermithida</taxon>
        <taxon>Mermithoidea</taxon>
        <taxon>Mermithidae</taxon>
        <taxon>Romanomermis</taxon>
    </lineage>
</organism>
<proteinExistence type="predicted"/>
<evidence type="ECO:0000313" key="1">
    <source>
        <dbReference type="Proteomes" id="UP000887565"/>
    </source>
</evidence>